<protein>
    <submittedName>
        <fullName evidence="1">Uncharacterized protein</fullName>
    </submittedName>
</protein>
<reference evidence="1" key="1">
    <citation type="submission" date="2018-02" db="EMBL/GenBank/DDBJ databases">
        <title>Rhizophora mucronata_Transcriptome.</title>
        <authorList>
            <person name="Meera S.P."/>
            <person name="Sreeshan A."/>
            <person name="Augustine A."/>
        </authorList>
    </citation>
    <scope>NUCLEOTIDE SEQUENCE</scope>
    <source>
        <tissue evidence="1">Leaf</tissue>
    </source>
</reference>
<accession>A0A2P2QMD7</accession>
<name>A0A2P2QMD7_RHIMU</name>
<sequence>MLKEVFSKAIGSKQTNVTFGKRCLWLFMLLMS</sequence>
<dbReference type="EMBL" id="GGEC01087640">
    <property type="protein sequence ID" value="MBX68124.1"/>
    <property type="molecule type" value="Transcribed_RNA"/>
</dbReference>
<organism evidence="1">
    <name type="scientific">Rhizophora mucronata</name>
    <name type="common">Asiatic mangrove</name>
    <dbReference type="NCBI Taxonomy" id="61149"/>
    <lineage>
        <taxon>Eukaryota</taxon>
        <taxon>Viridiplantae</taxon>
        <taxon>Streptophyta</taxon>
        <taxon>Embryophyta</taxon>
        <taxon>Tracheophyta</taxon>
        <taxon>Spermatophyta</taxon>
        <taxon>Magnoliopsida</taxon>
        <taxon>eudicotyledons</taxon>
        <taxon>Gunneridae</taxon>
        <taxon>Pentapetalae</taxon>
        <taxon>rosids</taxon>
        <taxon>fabids</taxon>
        <taxon>Malpighiales</taxon>
        <taxon>Rhizophoraceae</taxon>
        <taxon>Rhizophora</taxon>
    </lineage>
</organism>
<dbReference type="AlphaFoldDB" id="A0A2P2QMD7"/>
<proteinExistence type="predicted"/>
<evidence type="ECO:0000313" key="1">
    <source>
        <dbReference type="EMBL" id="MBX68124.1"/>
    </source>
</evidence>